<keyword evidence="5 12" id="KW-0028">Amino-acid biosynthesis</keyword>
<evidence type="ECO:0000313" key="15">
    <source>
        <dbReference type="EMBL" id="KAB7658496.1"/>
    </source>
</evidence>
<evidence type="ECO:0000259" key="14">
    <source>
        <dbReference type="Pfam" id="PF00697"/>
    </source>
</evidence>
<dbReference type="AlphaFoldDB" id="A0A6I1ENN3"/>
<dbReference type="OrthoDB" id="9804217at2"/>
<keyword evidence="8 12" id="KW-0057">Aromatic amino acid biosynthesis</keyword>
<accession>A0A6I1ENN3</accession>
<keyword evidence="7 12" id="KW-0822">Tryptophan biosynthesis</keyword>
<protein>
    <recommendedName>
        <fullName evidence="12">N-(5'-phosphoribosyl)anthranilate isomerase</fullName>
        <shortName evidence="12">PRAI</shortName>
        <ecNumber evidence="12">5.3.1.24</ecNumber>
    </recommendedName>
</protein>
<evidence type="ECO:0000256" key="5">
    <source>
        <dbReference type="ARBA" id="ARBA00022605"/>
    </source>
</evidence>
<dbReference type="EMBL" id="WEHX01000046">
    <property type="protein sequence ID" value="KAB7658496.1"/>
    <property type="molecule type" value="Genomic_DNA"/>
</dbReference>
<dbReference type="Proteomes" id="UP000430564">
    <property type="component" value="Unassembled WGS sequence"/>
</dbReference>
<evidence type="ECO:0000256" key="6">
    <source>
        <dbReference type="ARBA" id="ARBA00022793"/>
    </source>
</evidence>
<dbReference type="InterPro" id="IPR045186">
    <property type="entry name" value="Indole-3-glycerol_P_synth"/>
</dbReference>
<comment type="catalytic activity">
    <reaction evidence="2">
        <text>1-(2-carboxyphenylamino)-1-deoxy-D-ribulose 5-phosphate + H(+) = (1S,2R)-1-C-(indol-3-yl)glycerol 3-phosphate + CO2 + H2O</text>
        <dbReference type="Rhea" id="RHEA:23476"/>
        <dbReference type="ChEBI" id="CHEBI:15377"/>
        <dbReference type="ChEBI" id="CHEBI:15378"/>
        <dbReference type="ChEBI" id="CHEBI:16526"/>
        <dbReference type="ChEBI" id="CHEBI:58613"/>
        <dbReference type="ChEBI" id="CHEBI:58866"/>
        <dbReference type="EC" id="4.1.1.48"/>
    </reaction>
</comment>
<sequence>MMTEARFSRPLPGLVAEAARRNPFIVPEKIDGTILAPIVSAASERALSLPHASHDEEARARNEREALLEKAGLKAPRTGCFEAALRRKGSRMILEVKAASPSKGLMRGTVDLNDYANVYGRYADAVSALTEPRFFGGSFERLAALRLLTDKPLLAKDFIVSREQILAACRSGADAVLLMLSVLSNEGYRLLADYAQSLGLEILTEASTPEEARHAAEFGARVIGINNRNLRTLEVNLSRAPAIAEEIPGSPVIVAESGYRNAADILKARAESPAINAFLCGSALSLAGDLSTGVRELLYGHSKCCGITRAEDALNALKAGAAAIGIILAPRSKRAVTLDQAGRLVKEIRRGARELGLSAEIAAVIDAAQLGEVSAIQAALEPDVLQIHGALSDDALRRLHSDFPAFRLAPAVSPEGLSPDELEKLARRIRELMEEKTIDRAVLDSASAGQTGGTGRSFDFSLLASFRDIPRIVIAGGLSKANAAQAAHAFGENFFGLDFNSGVEDAPGIKSTEKLRDAFGAIRGIRG</sequence>
<evidence type="ECO:0000256" key="9">
    <source>
        <dbReference type="ARBA" id="ARBA00023235"/>
    </source>
</evidence>
<organism evidence="15 16">
    <name type="scientific">Sutterella seckii</name>
    <dbReference type="NCBI Taxonomy" id="1944635"/>
    <lineage>
        <taxon>Bacteria</taxon>
        <taxon>Pseudomonadati</taxon>
        <taxon>Pseudomonadota</taxon>
        <taxon>Betaproteobacteria</taxon>
        <taxon>Burkholderiales</taxon>
        <taxon>Sutterellaceae</taxon>
        <taxon>Sutterella</taxon>
    </lineage>
</organism>
<gene>
    <name evidence="15" type="primary">trpCF</name>
    <name evidence="12" type="synonym">trpF</name>
    <name evidence="15" type="ORF">GBM95_07430</name>
</gene>
<evidence type="ECO:0000256" key="11">
    <source>
        <dbReference type="ARBA" id="ARBA00023268"/>
    </source>
</evidence>
<keyword evidence="9 12" id="KW-0413">Isomerase</keyword>
<evidence type="ECO:0000256" key="1">
    <source>
        <dbReference type="ARBA" id="ARBA00001164"/>
    </source>
</evidence>
<dbReference type="GO" id="GO:0000162">
    <property type="term" value="P:L-tryptophan biosynthetic process"/>
    <property type="evidence" value="ECO:0007669"/>
    <property type="project" value="UniProtKB-UniRule"/>
</dbReference>
<proteinExistence type="inferred from homology"/>
<evidence type="ECO:0000256" key="8">
    <source>
        <dbReference type="ARBA" id="ARBA00023141"/>
    </source>
</evidence>
<reference evidence="15 16" key="1">
    <citation type="submission" date="2019-10" db="EMBL/GenBank/DDBJ databases">
        <title>Genome diversity of Sutterella seckii.</title>
        <authorList>
            <person name="Chaplin A.V."/>
            <person name="Sokolova S.R."/>
            <person name="Mosin K.A."/>
            <person name="Ivanova E.L."/>
            <person name="Kochetkova T.O."/>
            <person name="Goltsov A.Y."/>
            <person name="Trofimov D.Y."/>
            <person name="Efimov B.A."/>
        </authorList>
    </citation>
    <scope>NUCLEOTIDE SEQUENCE [LARGE SCALE GENOMIC DNA]</scope>
    <source>
        <strain evidence="15 16">ASD393</strain>
    </source>
</reference>
<feature type="domain" description="N-(5'phosphoribosyl) anthranilate isomerase (PRAI)" evidence="14">
    <location>
        <begin position="303"/>
        <end position="518"/>
    </location>
</feature>
<evidence type="ECO:0000256" key="12">
    <source>
        <dbReference type="HAMAP-Rule" id="MF_00135"/>
    </source>
</evidence>
<name>A0A6I1ENN3_9BURK</name>
<dbReference type="InterPro" id="IPR013785">
    <property type="entry name" value="Aldolase_TIM"/>
</dbReference>
<evidence type="ECO:0000259" key="13">
    <source>
        <dbReference type="Pfam" id="PF00218"/>
    </source>
</evidence>
<keyword evidence="10 15" id="KW-0456">Lyase</keyword>
<dbReference type="Gene3D" id="3.20.20.70">
    <property type="entry name" value="Aldolase class I"/>
    <property type="match status" value="2"/>
</dbReference>
<comment type="similarity">
    <text evidence="12">Belongs to the TrpF family.</text>
</comment>
<dbReference type="PANTHER" id="PTHR22854:SF2">
    <property type="entry name" value="INDOLE-3-GLYCEROL-PHOSPHATE SYNTHASE"/>
    <property type="match status" value="1"/>
</dbReference>
<dbReference type="UniPathway" id="UPA00035">
    <property type="reaction ID" value="UER00042"/>
</dbReference>
<dbReference type="Pfam" id="PF00218">
    <property type="entry name" value="IGPS"/>
    <property type="match status" value="1"/>
</dbReference>
<dbReference type="InterPro" id="IPR011060">
    <property type="entry name" value="RibuloseP-bd_barrel"/>
</dbReference>
<keyword evidence="6" id="KW-0210">Decarboxylase</keyword>
<dbReference type="CDD" id="cd00405">
    <property type="entry name" value="PRAI"/>
    <property type="match status" value="1"/>
</dbReference>
<dbReference type="Pfam" id="PF00697">
    <property type="entry name" value="PRAI"/>
    <property type="match status" value="1"/>
</dbReference>
<evidence type="ECO:0000256" key="7">
    <source>
        <dbReference type="ARBA" id="ARBA00022822"/>
    </source>
</evidence>
<dbReference type="SUPFAM" id="SSF51366">
    <property type="entry name" value="Ribulose-phoshate binding barrel"/>
    <property type="match status" value="2"/>
</dbReference>
<dbReference type="GO" id="GO:0004425">
    <property type="term" value="F:indole-3-glycerol-phosphate synthase activity"/>
    <property type="evidence" value="ECO:0007669"/>
    <property type="project" value="UniProtKB-EC"/>
</dbReference>
<comment type="catalytic activity">
    <reaction evidence="1 12">
        <text>N-(5-phospho-beta-D-ribosyl)anthranilate = 1-(2-carboxyphenylamino)-1-deoxy-D-ribulose 5-phosphate</text>
        <dbReference type="Rhea" id="RHEA:21540"/>
        <dbReference type="ChEBI" id="CHEBI:18277"/>
        <dbReference type="ChEBI" id="CHEBI:58613"/>
        <dbReference type="EC" id="5.3.1.24"/>
    </reaction>
</comment>
<dbReference type="RefSeq" id="WP_152158524.1">
    <property type="nucleotide sequence ID" value="NZ_WEHX01000046.1"/>
</dbReference>
<dbReference type="HAMAP" id="MF_00135">
    <property type="entry name" value="PRAI"/>
    <property type="match status" value="1"/>
</dbReference>
<comment type="caution">
    <text evidence="15">The sequence shown here is derived from an EMBL/GenBank/DDBJ whole genome shotgun (WGS) entry which is preliminary data.</text>
</comment>
<dbReference type="NCBIfam" id="NF006945">
    <property type="entry name" value="PRK09427.1"/>
    <property type="match status" value="1"/>
</dbReference>
<comment type="pathway">
    <text evidence="4">Amino-acid biosynthesis; L-tryptophan biosynthesis; L-tryptophan from chorismate: step 4/5.</text>
</comment>
<evidence type="ECO:0000313" key="16">
    <source>
        <dbReference type="Proteomes" id="UP000430564"/>
    </source>
</evidence>
<dbReference type="InterPro" id="IPR013798">
    <property type="entry name" value="Indole-3-glycerol_P_synth_dom"/>
</dbReference>
<dbReference type="GO" id="GO:0004640">
    <property type="term" value="F:phosphoribosylanthranilate isomerase activity"/>
    <property type="evidence" value="ECO:0007669"/>
    <property type="project" value="UniProtKB-UniRule"/>
</dbReference>
<evidence type="ECO:0000256" key="2">
    <source>
        <dbReference type="ARBA" id="ARBA00001633"/>
    </source>
</evidence>
<evidence type="ECO:0000256" key="10">
    <source>
        <dbReference type="ARBA" id="ARBA00023239"/>
    </source>
</evidence>
<evidence type="ECO:0000256" key="4">
    <source>
        <dbReference type="ARBA" id="ARBA00004696"/>
    </source>
</evidence>
<dbReference type="PANTHER" id="PTHR22854">
    <property type="entry name" value="TRYPTOPHAN BIOSYNTHESIS PROTEIN"/>
    <property type="match status" value="1"/>
</dbReference>
<comment type="pathway">
    <text evidence="3 12">Amino-acid biosynthesis; L-tryptophan biosynthesis; L-tryptophan from chorismate: step 3/5.</text>
</comment>
<dbReference type="EC" id="5.3.1.24" evidence="12"/>
<evidence type="ECO:0000256" key="3">
    <source>
        <dbReference type="ARBA" id="ARBA00004664"/>
    </source>
</evidence>
<keyword evidence="11" id="KW-0511">Multifunctional enzyme</keyword>
<dbReference type="CDD" id="cd00331">
    <property type="entry name" value="IGPS"/>
    <property type="match status" value="1"/>
</dbReference>
<feature type="domain" description="Indole-3-glycerol phosphate synthase" evidence="13">
    <location>
        <begin position="59"/>
        <end position="297"/>
    </location>
</feature>
<dbReference type="InterPro" id="IPR001240">
    <property type="entry name" value="PRAI_dom"/>
</dbReference>